<comment type="caution">
    <text evidence="1">The sequence shown here is derived from an EMBL/GenBank/DDBJ whole genome shotgun (WGS) entry which is preliminary data.</text>
</comment>
<accession>A0ACC2PUN5</accession>
<evidence type="ECO:0000313" key="1">
    <source>
        <dbReference type="EMBL" id="KAJ8687309.1"/>
    </source>
</evidence>
<dbReference type="Proteomes" id="UP001239111">
    <property type="component" value="Chromosome 1"/>
</dbReference>
<proteinExistence type="predicted"/>
<reference evidence="1" key="1">
    <citation type="submission" date="2023-04" db="EMBL/GenBank/DDBJ databases">
        <title>A chromosome-level genome assembly of the parasitoid wasp Eretmocerus hayati.</title>
        <authorList>
            <person name="Zhong Y."/>
            <person name="Liu S."/>
            <person name="Liu Y."/>
        </authorList>
    </citation>
    <scope>NUCLEOTIDE SEQUENCE</scope>
    <source>
        <strain evidence="1">ZJU_SS_LIU_2023</strain>
    </source>
</reference>
<protein>
    <submittedName>
        <fullName evidence="1">Uncharacterized protein</fullName>
    </submittedName>
</protein>
<gene>
    <name evidence="1" type="ORF">QAD02_023103</name>
</gene>
<evidence type="ECO:0000313" key="2">
    <source>
        <dbReference type="Proteomes" id="UP001239111"/>
    </source>
</evidence>
<keyword evidence="2" id="KW-1185">Reference proteome</keyword>
<name>A0ACC2PUN5_9HYME</name>
<sequence length="2448" mass="281906">MTRYLLNVALIRIIFPAILVGCTIWRPVGLSLVYLLLALISPMVSVPTQLSMNGYTSRYFITSICLSFLVTLTQITFHIVLLALPPYGHFLKDCEYLEKILRHIGLVRLDSATPWECFYWLSPEIIVFPSSVIIYCICRRLTRVPLAEDDDNSSLRQHERKSKERSAKAISFLGSIGTYAVLATLCCVASLKPSAEGGFYFLVFIGSATWWACHRELRRGFAIICRFLMAIVAVHIVALLSYQNQWPQEIFPINGTWARYFGLEAIYKMDCKDPRDVEYVEHLEPSTYAYPSRLFLLYFVLALQSKFLFKKPKPASELPSNQHNETTPLMRFGSGRAGLLQDSTGSVVVQDSQQDESHLQSLSEGVTEETPGIFEHIVMAIFSVFQLIVNSSYLATNIIMMTWSIMYHSWTTFALLLWALVLWLVPNKRSAMMKCSPFVVFYSTLLVLIQYVYSMDLNDDELPTIIHGINMSEVGFKKTKELSCWHLIVKSLFMAMFWITMRQHHAEQKKQQRSSTLRDMVAPLQVTVSAATATMNAPEELEIKSKFMKDVGAVVKKLLTKFWIVIVALMLFTSGITGDHMTVFRIVYMSLFLLFIVTFQMSWTIWRKMMYGFWIAVIGYSVVMLILVYTYQFPHFKDYYEDLHIPEAIQGDIGLIKYDTKDLFVRLLTPTFFVIISVLQMHYFHQDFLKVTDIKRVSDDSRKDSYGPSPSTAPIVSSADVFSSENEEDRPALTLRDLKQMSKLERLALFKKIAEHLLYFYNHVWLFLEIHMPKMIFLAFVLLCIKDPCAINFCFILTVAVAINFRRTIQTMIINFMTAAIAVLMVAKMLYQIEYIHHYDWNRNCTEHVPGIDNTTDVIKTYNMAEWIGFKKISPGSTLPNLLEGYIYILAITTIHAMIIVRQWFYRQEKGEPLTTPLVMFPNIKRSDADKGVVPCIKFLLNYGFYKFGLEICMISIVSLIGYRMDFFSVLYCIWLMIFFSLNRKVVASVWPFLRIFVMVVLPLQYASVVAPPTWLCIDYPWQSSTIFRRIQEWMYLPDPDPDFDPDPKKLLCDFFVLLLVVRQSIVFRIEKRSDVTGQEFAAGHNYSVYKDMEKPNFVNPVKDYVSHIHNWLDILKRGSMMSLMWIALSITFLAGTKRTNLFSIGYLIGSFVFLWQGSDFYLRPVHTILKWWNVLIGYNVFVIFCKTIFQGIGCIFITNTKDDPCILIQLLGIACMGKDGDDQSKSTSTCEVNPSDMGLLWDGLCFGFLLLQKRLFRSYYFFHIVDETKAMTILASRGAELLEELHQKRILEQEDAEKAMLQKIKFKMDKIKANQRKIHGPNYREPKTHKIDTLYDPLERPMYRRWSPKTHGQAVRSGDYYMFDDMNDDDDFTDLTLEKDGSDEGQRRNRTRRMTVSELPEQAETLSSAEEDATERGIDEIFDKSEKGSKGGSKSKEGKVSFFTYFKFLWAFLNSIMVSMTRYLNRYSSDYRYIRKVLSKEKKILKAKPDFRMGTRLGISQMWQPLPIVTQRSSAYENSDDAAEDPGEGPSTMDDRSRKSSIFSHVTYPSEEDEEADLSEVDQPPIIQLAASIWLGILAHSTFLCYFMVFLHQINNASILSTPLPLMVFLWGSLTIPRPSKTFWIFLIAYIEVIVIIKCIFQFAFLPVNKIATSSSAITPLRIIGVERKPNYALYELLLLLVLFFHRIMLKSLGQWTRPSSKSRKIIPTGLTIATVRPPQSGDDNKPLKKTELDNEHSGVRLNDKGEIKTPKGTTLHPHLRGAGDGEIGAENETVHVEGDNEKLVIIQTAERSLLEEDFSKAMKQTVVRYLEPMRIFYANILDPSGKEKTNVYAYMFFCDFFNFLLLMIGFSSFGTQQGDGGLASYLAENRVPMQFLLIILAQFALIVIDRALFLKKSMAGKFWFHYFLIVGLHIWMFIVLPSTTERPFNTNTIPQIFYMVKCFYLLLAAYQLRLGYPTRILGNFLCRKFTIFNYCLFKGFMTVPFLFETRAVMDWIWTDTSMTAFDWFKMEDIFANIYQIKCMRGLENDYPQERGVKKTQMSKYFVGGGALLLMIGMIWFPLLLFALGGTVGRSNLPHEVSLKIRIGSYASVYSISAQNSSIIKYSPQNFDDLREIYELTYADKKAITFLDYYVYSDVAAVRLSTDSGRLWEISPPDKARLIDELNSDNEMVIHVEWTVIRDPPTKDMSGVTTKMKDVVLPPKIDGVQNPTRRDLIEAINGDEISQSRTGDIIEYKKRSVLLKNVLPMFVKVTSRDMTVVPQLMWPLIPDQEKPDADNVTYYPYRDVSLVVTNNTIGQQWFSMNENCSDSIYKEKIPLNDCSHIMMFLFNDKVFPDSLSFINGLGILGLYTTAVILVSSYIKRMVSDVTPKIMFEDLPYVDRVMRLCLDIYLVRESGDLCLEEDLFAKLIFLFRSPETLIRWTRLPEPGTVEDLTDVDNLVCTNVG</sequence>
<organism evidence="1 2">
    <name type="scientific">Eretmocerus hayati</name>
    <dbReference type="NCBI Taxonomy" id="131215"/>
    <lineage>
        <taxon>Eukaryota</taxon>
        <taxon>Metazoa</taxon>
        <taxon>Ecdysozoa</taxon>
        <taxon>Arthropoda</taxon>
        <taxon>Hexapoda</taxon>
        <taxon>Insecta</taxon>
        <taxon>Pterygota</taxon>
        <taxon>Neoptera</taxon>
        <taxon>Endopterygota</taxon>
        <taxon>Hymenoptera</taxon>
        <taxon>Apocrita</taxon>
        <taxon>Proctotrupomorpha</taxon>
        <taxon>Chalcidoidea</taxon>
        <taxon>Aphelinidae</taxon>
        <taxon>Aphelininae</taxon>
        <taxon>Eretmocerus</taxon>
    </lineage>
</organism>
<dbReference type="EMBL" id="CM056741">
    <property type="protein sequence ID" value="KAJ8687309.1"/>
    <property type="molecule type" value="Genomic_DNA"/>
</dbReference>